<protein>
    <submittedName>
        <fullName evidence="3">Uncharacterized protein</fullName>
    </submittedName>
</protein>
<dbReference type="Pfam" id="PF00400">
    <property type="entry name" value="WD40"/>
    <property type="match status" value="3"/>
</dbReference>
<dbReference type="SMART" id="SM00320">
    <property type="entry name" value="WD40"/>
    <property type="match status" value="3"/>
</dbReference>
<dbReference type="InterPro" id="IPR001680">
    <property type="entry name" value="WD40_rpt"/>
</dbReference>
<dbReference type="Ensembl" id="ENSUMAT00000026207.1">
    <property type="protein sequence ID" value="ENSUMAP00000022105.1"/>
    <property type="gene ID" value="ENSUMAG00000016172.1"/>
</dbReference>
<dbReference type="GeneTree" id="ENSGT00940000161049"/>
<proteinExistence type="predicted"/>
<organism evidence="3">
    <name type="scientific">Ursus maritimus</name>
    <name type="common">Polar bear</name>
    <name type="synonym">Thalarctos maritimus</name>
    <dbReference type="NCBI Taxonomy" id="29073"/>
    <lineage>
        <taxon>Eukaryota</taxon>
        <taxon>Metazoa</taxon>
        <taxon>Chordata</taxon>
        <taxon>Craniata</taxon>
        <taxon>Vertebrata</taxon>
        <taxon>Euteleostomi</taxon>
        <taxon>Mammalia</taxon>
        <taxon>Eutheria</taxon>
        <taxon>Laurasiatheria</taxon>
        <taxon>Carnivora</taxon>
        <taxon>Caniformia</taxon>
        <taxon>Ursidae</taxon>
        <taxon>Ursus</taxon>
    </lineage>
</organism>
<dbReference type="InterPro" id="IPR015943">
    <property type="entry name" value="WD40/YVTN_repeat-like_dom_sf"/>
</dbReference>
<feature type="repeat" description="WD" evidence="1">
    <location>
        <begin position="30"/>
        <end position="69"/>
    </location>
</feature>
<name>A0A452UM89_URSMA</name>
<feature type="compositionally biased region" description="Low complexity" evidence="2">
    <location>
        <begin position="14"/>
        <end position="25"/>
    </location>
</feature>
<dbReference type="PANTHER" id="PTHR44489:SF11">
    <property type="entry name" value="WD REPEAT DOMAIN 86"/>
    <property type="match status" value="1"/>
</dbReference>
<feature type="repeat" description="WD" evidence="1">
    <location>
        <begin position="123"/>
        <end position="162"/>
    </location>
</feature>
<dbReference type="SUPFAM" id="SSF50978">
    <property type="entry name" value="WD40 repeat-like"/>
    <property type="match status" value="1"/>
</dbReference>
<accession>A0A452UM89</accession>
<dbReference type="AlphaFoldDB" id="A0A452UM89"/>
<evidence type="ECO:0000313" key="3">
    <source>
        <dbReference type="Ensembl" id="ENSUMAP00000022105"/>
    </source>
</evidence>
<dbReference type="InterPro" id="IPR044715">
    <property type="entry name" value="WDR86-like"/>
</dbReference>
<keyword evidence="1" id="KW-0853">WD repeat</keyword>
<dbReference type="PROSITE" id="PS50082">
    <property type="entry name" value="WD_REPEATS_2"/>
    <property type="match status" value="3"/>
</dbReference>
<dbReference type="Gene3D" id="2.130.10.10">
    <property type="entry name" value="YVTN repeat-like/Quinoprotein amine dehydrogenase"/>
    <property type="match status" value="2"/>
</dbReference>
<reference evidence="3" key="1">
    <citation type="submission" date="2019-03" db="UniProtKB">
        <authorList>
            <consortium name="Ensembl"/>
        </authorList>
    </citation>
    <scope>IDENTIFICATION</scope>
</reference>
<feature type="region of interest" description="Disordered" evidence="2">
    <location>
        <begin position="1"/>
        <end position="25"/>
    </location>
</feature>
<dbReference type="InterPro" id="IPR036322">
    <property type="entry name" value="WD40_repeat_dom_sf"/>
</dbReference>
<sequence>DPIPLPTQPPPSIRPACAAAPQQRAAPLPSAGHESYVTFCQLEDEAAFTCSADRTIRKWDVRTGQCLHVFRGHTSIVNRILVANNQLFSSSYDRTARAWSVDKGTPATIRAWDILSGEQLRVFREHQGSVICLELVNRHVYSGSADRTVKCWLADTGERVRTFAAHRHSVSALKYHAGTRCRVFLTLLPSTGCPAATLGWGRGSRKGTEETQE</sequence>
<evidence type="ECO:0000256" key="1">
    <source>
        <dbReference type="PROSITE-ProRule" id="PRU00221"/>
    </source>
</evidence>
<feature type="compositionally biased region" description="Pro residues" evidence="2">
    <location>
        <begin position="1"/>
        <end position="13"/>
    </location>
</feature>
<evidence type="ECO:0000256" key="2">
    <source>
        <dbReference type="SAM" id="MobiDB-lite"/>
    </source>
</evidence>
<feature type="repeat" description="WD" evidence="1">
    <location>
        <begin position="70"/>
        <end position="109"/>
    </location>
</feature>
<dbReference type="PANTHER" id="PTHR44489">
    <property type="match status" value="1"/>
</dbReference>